<sequence length="212" mass="23299">MILLSDPVIAAVPVGENGEPLVFPGGLRFGPRSPAMSPLLRDGLLRRLLAAQASLPRGLRLLVVEGYRSPALQQQYFTGYRDELRELHPEWTDERRHVEASKYVSPPEVAPHCTGGAVDLTLVTETGEELDMGTEVNADPERSASACFTASDKISAEARRNRDLLGEALTAAGLVNYPTEWWHWSYGERYWAHTTGATRTCYGPLPEPDSGP</sequence>
<dbReference type="GO" id="GO:0071555">
    <property type="term" value="P:cell wall organization"/>
    <property type="evidence" value="ECO:0007669"/>
    <property type="project" value="UniProtKB-KW"/>
</dbReference>
<evidence type="ECO:0000256" key="2">
    <source>
        <dbReference type="ARBA" id="ARBA00022670"/>
    </source>
</evidence>
<dbReference type="Proteomes" id="UP000658656">
    <property type="component" value="Unassembled WGS sequence"/>
</dbReference>
<gene>
    <name evidence="10" type="ORF">GCM10017566_48580</name>
</gene>
<comment type="cofactor">
    <cofactor evidence="9">
        <name>Zn(2+)</name>
        <dbReference type="ChEBI" id="CHEBI:29105"/>
    </cofactor>
    <text evidence="9">Binds 1 zinc ion per subunit.</text>
</comment>
<evidence type="ECO:0000256" key="4">
    <source>
        <dbReference type="ARBA" id="ARBA00022801"/>
    </source>
</evidence>
<evidence type="ECO:0000256" key="7">
    <source>
        <dbReference type="ARBA" id="ARBA00023049"/>
    </source>
</evidence>
<dbReference type="PANTHER" id="PTHR43126">
    <property type="entry name" value="D-ALANYL-D-ALANINE DIPEPTIDASE"/>
    <property type="match status" value="1"/>
</dbReference>
<dbReference type="InterPro" id="IPR009045">
    <property type="entry name" value="Zn_M74/Hedgehog-like"/>
</dbReference>
<comment type="caution">
    <text evidence="10">The sequence shown here is derived from an EMBL/GenBank/DDBJ whole genome shotgun (WGS) entry which is preliminary data.</text>
</comment>
<reference evidence="10" key="1">
    <citation type="journal article" date="2014" name="Int. J. Syst. Evol. Microbiol.">
        <title>Complete genome sequence of Corynebacterium casei LMG S-19264T (=DSM 44701T), isolated from a smear-ripened cheese.</title>
        <authorList>
            <consortium name="US DOE Joint Genome Institute (JGI-PGF)"/>
            <person name="Walter F."/>
            <person name="Albersmeier A."/>
            <person name="Kalinowski J."/>
            <person name="Ruckert C."/>
        </authorList>
    </citation>
    <scope>NUCLEOTIDE SEQUENCE</scope>
    <source>
        <strain evidence="10">CGMCC 4.7679</strain>
    </source>
</reference>
<dbReference type="SUPFAM" id="SSF55166">
    <property type="entry name" value="Hedgehog/DD-peptidase"/>
    <property type="match status" value="1"/>
</dbReference>
<dbReference type="GO" id="GO:0006508">
    <property type="term" value="P:proteolysis"/>
    <property type="evidence" value="ECO:0007669"/>
    <property type="project" value="UniProtKB-KW"/>
</dbReference>
<dbReference type="CDD" id="cd14843">
    <property type="entry name" value="D-Ala-D-Ala_dipeptidase_like"/>
    <property type="match status" value="1"/>
</dbReference>
<dbReference type="Gene3D" id="3.30.1380.10">
    <property type="match status" value="1"/>
</dbReference>
<feature type="binding site" evidence="9">
    <location>
        <position position="112"/>
    </location>
    <ligand>
        <name>Zn(2+)</name>
        <dbReference type="ChEBI" id="CHEBI:29105"/>
        <note>catalytic</note>
    </ligand>
</feature>
<keyword evidence="8" id="KW-0961">Cell wall biogenesis/degradation</keyword>
<evidence type="ECO:0000256" key="1">
    <source>
        <dbReference type="ARBA" id="ARBA00001362"/>
    </source>
</evidence>
<keyword evidence="6 9" id="KW-0224">Dipeptidase</keyword>
<dbReference type="PANTHER" id="PTHR43126:SF2">
    <property type="entry name" value="D-ALANYL-D-ALANINE DIPEPTIDASE"/>
    <property type="match status" value="1"/>
</dbReference>
<feature type="site" description="Transition state stabilizer" evidence="9">
    <location>
        <position position="68"/>
    </location>
</feature>
<reference evidence="10" key="2">
    <citation type="submission" date="2020-09" db="EMBL/GenBank/DDBJ databases">
        <authorList>
            <person name="Sun Q."/>
            <person name="Zhou Y."/>
        </authorList>
    </citation>
    <scope>NUCLEOTIDE SEQUENCE</scope>
    <source>
        <strain evidence="10">CGMCC 4.7679</strain>
    </source>
</reference>
<dbReference type="HAMAP" id="MF_01924">
    <property type="entry name" value="A_A_dipeptidase"/>
    <property type="match status" value="1"/>
</dbReference>
<keyword evidence="2 9" id="KW-0645">Protease</keyword>
<feature type="binding site" evidence="9">
    <location>
        <position position="119"/>
    </location>
    <ligand>
        <name>Zn(2+)</name>
        <dbReference type="ChEBI" id="CHEBI:29105"/>
        <note>catalytic</note>
    </ligand>
</feature>
<evidence type="ECO:0000256" key="8">
    <source>
        <dbReference type="ARBA" id="ARBA00023316"/>
    </source>
</evidence>
<dbReference type="AlphaFoldDB" id="A0A8H9IW87"/>
<dbReference type="GO" id="GO:0160237">
    <property type="term" value="F:D-Ala-D-Ala dipeptidase activity"/>
    <property type="evidence" value="ECO:0007669"/>
    <property type="project" value="UniProtKB-EC"/>
</dbReference>
<feature type="binding site" evidence="9">
    <location>
        <position position="183"/>
    </location>
    <ligand>
        <name>Zn(2+)</name>
        <dbReference type="ChEBI" id="CHEBI:29105"/>
        <note>catalytic</note>
    </ligand>
</feature>
<keyword evidence="3 9" id="KW-0479">Metal-binding</keyword>
<comment type="similarity">
    <text evidence="9">Belongs to the peptidase M15D family.</text>
</comment>
<evidence type="ECO:0000313" key="10">
    <source>
        <dbReference type="EMBL" id="GHF68989.1"/>
    </source>
</evidence>
<name>A0A8H9IW87_9PSEU</name>
<evidence type="ECO:0000256" key="5">
    <source>
        <dbReference type="ARBA" id="ARBA00022833"/>
    </source>
</evidence>
<evidence type="ECO:0000256" key="3">
    <source>
        <dbReference type="ARBA" id="ARBA00022723"/>
    </source>
</evidence>
<organism evidence="10 11">
    <name type="scientific">Amycolatopsis bartoniae</name>
    <dbReference type="NCBI Taxonomy" id="941986"/>
    <lineage>
        <taxon>Bacteria</taxon>
        <taxon>Bacillati</taxon>
        <taxon>Actinomycetota</taxon>
        <taxon>Actinomycetes</taxon>
        <taxon>Pseudonocardiales</taxon>
        <taxon>Pseudonocardiaceae</taxon>
        <taxon>Amycolatopsis</taxon>
    </lineage>
</organism>
<dbReference type="Pfam" id="PF01427">
    <property type="entry name" value="Peptidase_M15"/>
    <property type="match status" value="1"/>
</dbReference>
<evidence type="ECO:0000313" key="11">
    <source>
        <dbReference type="Proteomes" id="UP000658656"/>
    </source>
</evidence>
<keyword evidence="5 9" id="KW-0862">Zinc</keyword>
<dbReference type="RefSeq" id="WP_221216137.1">
    <property type="nucleotide sequence ID" value="NZ_BNAV01000007.1"/>
</dbReference>
<keyword evidence="11" id="KW-1185">Reference proteome</keyword>
<keyword evidence="7 9" id="KW-0482">Metalloprotease</keyword>
<feature type="active site" description="Proton donor/acceptor" evidence="9">
    <location>
        <position position="180"/>
    </location>
</feature>
<dbReference type="GO" id="GO:0008270">
    <property type="term" value="F:zinc ion binding"/>
    <property type="evidence" value="ECO:0007669"/>
    <property type="project" value="UniProtKB-UniRule"/>
</dbReference>
<dbReference type="EMBL" id="BNAV01000007">
    <property type="protein sequence ID" value="GHF68989.1"/>
    <property type="molecule type" value="Genomic_DNA"/>
</dbReference>
<dbReference type="EC" id="3.4.13.22" evidence="9"/>
<comment type="function">
    <text evidence="9">Catalyzes hydrolysis of the D-alanyl-D-alanine dipeptide.</text>
</comment>
<dbReference type="GO" id="GO:0008237">
    <property type="term" value="F:metallopeptidase activity"/>
    <property type="evidence" value="ECO:0007669"/>
    <property type="project" value="UniProtKB-KW"/>
</dbReference>
<evidence type="ECO:0000256" key="6">
    <source>
        <dbReference type="ARBA" id="ARBA00022997"/>
    </source>
</evidence>
<dbReference type="InterPro" id="IPR000755">
    <property type="entry name" value="A_A_dipeptidase"/>
</dbReference>
<comment type="catalytic activity">
    <reaction evidence="1 9">
        <text>D-alanyl-D-alanine + H2O = 2 D-alanine</text>
        <dbReference type="Rhea" id="RHEA:20661"/>
        <dbReference type="ChEBI" id="CHEBI:15377"/>
        <dbReference type="ChEBI" id="CHEBI:57416"/>
        <dbReference type="ChEBI" id="CHEBI:57822"/>
        <dbReference type="EC" id="3.4.13.22"/>
    </reaction>
</comment>
<accession>A0A8H9IW87</accession>
<proteinExistence type="inferred from homology"/>
<protein>
    <recommendedName>
        <fullName evidence="9">D-alanyl-D-alanine dipeptidase</fullName>
        <shortName evidence="9">D-Ala-D-Ala dipeptidase</shortName>
        <ecNumber evidence="9">3.4.13.22</ecNumber>
    </recommendedName>
</protein>
<evidence type="ECO:0000256" key="9">
    <source>
        <dbReference type="HAMAP-Rule" id="MF_01924"/>
    </source>
</evidence>
<keyword evidence="4 9" id="KW-0378">Hydrolase</keyword>